<dbReference type="AlphaFoldDB" id="A0A0C1M7E7"/>
<dbReference type="EMBL" id="JOJZ01000009">
    <property type="protein sequence ID" value="KID42349.1"/>
    <property type="molecule type" value="Genomic_DNA"/>
</dbReference>
<dbReference type="PATRIC" id="fig|1614.7.peg.268"/>
<gene>
    <name evidence="1" type="ORF">LfDm3_0278</name>
</gene>
<evidence type="ECO:0000313" key="2">
    <source>
        <dbReference type="Proteomes" id="UP000031397"/>
    </source>
</evidence>
<dbReference type="Proteomes" id="UP000031397">
    <property type="component" value="Unassembled WGS sequence"/>
</dbReference>
<comment type="caution">
    <text evidence="1">The sequence shown here is derived from an EMBL/GenBank/DDBJ whole genome shotgun (WGS) entry which is preliminary data.</text>
</comment>
<proteinExistence type="predicted"/>
<organism evidence="1 2">
    <name type="scientific">Fructilactobacillus fructivorans</name>
    <dbReference type="NCBI Taxonomy" id="1614"/>
    <lineage>
        <taxon>Bacteria</taxon>
        <taxon>Bacillati</taxon>
        <taxon>Bacillota</taxon>
        <taxon>Bacilli</taxon>
        <taxon>Lactobacillales</taxon>
        <taxon>Lactobacillaceae</taxon>
        <taxon>Fructilactobacillus</taxon>
    </lineage>
</organism>
<sequence length="46" mass="5390">MVALLREFFLNTKSALMTDFLFRDKYVMRSFLNGLLAQPDFSLIES</sequence>
<keyword evidence="2" id="KW-1185">Reference proteome</keyword>
<accession>A0A0C1M7E7</accession>
<name>A0A0C1M7E7_9LACO</name>
<protein>
    <submittedName>
        <fullName evidence="1">Uncharacterized protein</fullName>
    </submittedName>
</protein>
<evidence type="ECO:0000313" key="1">
    <source>
        <dbReference type="EMBL" id="KID42349.1"/>
    </source>
</evidence>
<reference evidence="1 2" key="1">
    <citation type="submission" date="2014-06" db="EMBL/GenBank/DDBJ databases">
        <title>Functional and comparative genomic analyses of the Drosophila gut microbiota identify candidate symbiosis factors.</title>
        <authorList>
            <person name="Newell P.D."/>
            <person name="Chaston J.M."/>
            <person name="Douglas A.E."/>
        </authorList>
    </citation>
    <scope>NUCLEOTIDE SEQUENCE [LARGE SCALE GENOMIC DNA]</scope>
    <source>
        <strain evidence="1 2">DmCS_002</strain>
    </source>
</reference>